<dbReference type="Proteomes" id="UP000320776">
    <property type="component" value="Chromosome"/>
</dbReference>
<evidence type="ECO:0000313" key="3">
    <source>
        <dbReference type="EMBL" id="QDR82972.1"/>
    </source>
</evidence>
<dbReference type="RefSeq" id="WP_246105391.1">
    <property type="nucleotide sequence ID" value="NZ_CP036259.1"/>
</dbReference>
<dbReference type="SUPFAM" id="SSF74653">
    <property type="entry name" value="TolA/TonB C-terminal domain"/>
    <property type="match status" value="1"/>
</dbReference>
<protein>
    <recommendedName>
        <fullName evidence="2">TonB C-terminal domain-containing protein</fullName>
    </recommendedName>
</protein>
<dbReference type="AlphaFoldDB" id="A0A517E042"/>
<dbReference type="InterPro" id="IPR037682">
    <property type="entry name" value="TonB_C"/>
</dbReference>
<dbReference type="Pfam" id="PF03544">
    <property type="entry name" value="TonB_C"/>
    <property type="match status" value="1"/>
</dbReference>
<accession>A0A517E042</accession>
<evidence type="ECO:0000259" key="2">
    <source>
        <dbReference type="Pfam" id="PF03544"/>
    </source>
</evidence>
<reference evidence="3 4" key="1">
    <citation type="submission" date="2019-02" db="EMBL/GenBank/DDBJ databases">
        <title>Closed genome of Sporomusa termitida DSM 4440.</title>
        <authorList>
            <person name="Poehlein A."/>
            <person name="Daniel R."/>
        </authorList>
    </citation>
    <scope>NUCLEOTIDE SEQUENCE [LARGE SCALE GENOMIC DNA]</scope>
    <source>
        <strain evidence="3 4">DSM 4440</strain>
    </source>
</reference>
<organism evidence="3 4">
    <name type="scientific">Sporomusa termitida</name>
    <dbReference type="NCBI Taxonomy" id="2377"/>
    <lineage>
        <taxon>Bacteria</taxon>
        <taxon>Bacillati</taxon>
        <taxon>Bacillota</taxon>
        <taxon>Negativicutes</taxon>
        <taxon>Selenomonadales</taxon>
        <taxon>Sporomusaceae</taxon>
        <taxon>Sporomusa</taxon>
    </lineage>
</organism>
<evidence type="ECO:0000313" key="4">
    <source>
        <dbReference type="Proteomes" id="UP000320776"/>
    </source>
</evidence>
<keyword evidence="1" id="KW-0732">Signal</keyword>
<proteinExistence type="predicted"/>
<dbReference type="GO" id="GO:0055085">
    <property type="term" value="P:transmembrane transport"/>
    <property type="evidence" value="ECO:0007669"/>
    <property type="project" value="InterPro"/>
</dbReference>
<dbReference type="KEGG" id="sted:SPTER_44250"/>
<sequence>MKYIQKVKWFVAVLLFAVMGLGMTMPAMAQGQDPVTPPKIVTLAPVGLTSELREKYSEQTILVRIKATITETGTMDSNIQVITSSGDAAFDQAVIDSIQQSVFTPAYTGDQQAIASSIVLPLNIKVEKYLPEEEAVSQAGDEQAPDQ</sequence>
<dbReference type="Gene3D" id="3.30.1150.10">
    <property type="match status" value="1"/>
</dbReference>
<evidence type="ECO:0000256" key="1">
    <source>
        <dbReference type="SAM" id="SignalP"/>
    </source>
</evidence>
<feature type="signal peptide" evidence="1">
    <location>
        <begin position="1"/>
        <end position="29"/>
    </location>
</feature>
<dbReference type="EMBL" id="CP036259">
    <property type="protein sequence ID" value="QDR82972.1"/>
    <property type="molecule type" value="Genomic_DNA"/>
</dbReference>
<gene>
    <name evidence="3" type="ORF">SPTER_44250</name>
</gene>
<keyword evidence="4" id="KW-1185">Reference proteome</keyword>
<feature type="domain" description="TonB C-terminal" evidence="2">
    <location>
        <begin position="63"/>
        <end position="122"/>
    </location>
</feature>
<name>A0A517E042_9FIRM</name>
<feature type="chain" id="PRO_5022057305" description="TonB C-terminal domain-containing protein" evidence="1">
    <location>
        <begin position="30"/>
        <end position="147"/>
    </location>
</feature>